<keyword evidence="2" id="KW-1185">Reference proteome</keyword>
<dbReference type="Proteomes" id="UP000008206">
    <property type="component" value="Chromosome"/>
</dbReference>
<dbReference type="HOGENOM" id="CLU_2952700_0_0_3"/>
<reference evidence="2" key="1">
    <citation type="journal article" date="2011" name="MBio">
        <title>Novel metabolic attributes of the genus Cyanothece, comprising a group of unicellular nitrogen-fixing Cyanobacteria.</title>
        <authorList>
            <person name="Bandyopadhyay A."/>
            <person name="Elvitigala T."/>
            <person name="Welsh E."/>
            <person name="Stockel J."/>
            <person name="Liberton M."/>
            <person name="Min H."/>
            <person name="Sherman L.A."/>
            <person name="Pakrasi H.B."/>
        </authorList>
    </citation>
    <scope>NUCLEOTIDE SEQUENCE [LARGE SCALE GENOMIC DNA]</scope>
    <source>
        <strain evidence="2">PCC 7822</strain>
    </source>
</reference>
<dbReference type="KEGG" id="cyj:Cyan7822_1554"/>
<dbReference type="AlphaFoldDB" id="E0U5F6"/>
<name>E0U5F6_GLOV7</name>
<accession>E0U5F6</accession>
<sequence>MKHRQEKNLPLTLWSEQASLKIKQRLSEVTANIERVLLNPAYWTQPDQSSGDNKNDHQP</sequence>
<organism evidence="1 2">
    <name type="scientific">Gloeothece verrucosa (strain PCC 7822)</name>
    <name type="common">Cyanothece sp. (strain PCC 7822)</name>
    <dbReference type="NCBI Taxonomy" id="497965"/>
    <lineage>
        <taxon>Bacteria</taxon>
        <taxon>Bacillati</taxon>
        <taxon>Cyanobacteriota</taxon>
        <taxon>Cyanophyceae</taxon>
        <taxon>Oscillatoriophycideae</taxon>
        <taxon>Chroococcales</taxon>
        <taxon>Aphanothecaceae</taxon>
        <taxon>Gloeothece</taxon>
        <taxon>Gloeothece verrucosa</taxon>
    </lineage>
</organism>
<evidence type="ECO:0000313" key="2">
    <source>
        <dbReference type="Proteomes" id="UP000008206"/>
    </source>
</evidence>
<dbReference type="RefSeq" id="WP_013321653.1">
    <property type="nucleotide sequence ID" value="NC_014501.1"/>
</dbReference>
<proteinExistence type="predicted"/>
<gene>
    <name evidence="1" type="ordered locus">Cyan7822_1554</name>
</gene>
<protein>
    <submittedName>
        <fullName evidence="1">Uncharacterized protein</fullName>
    </submittedName>
</protein>
<evidence type="ECO:0000313" key="1">
    <source>
        <dbReference type="EMBL" id="ADN13546.1"/>
    </source>
</evidence>
<dbReference type="EMBL" id="CP002198">
    <property type="protein sequence ID" value="ADN13546.1"/>
    <property type="molecule type" value="Genomic_DNA"/>
</dbReference>